<protein>
    <recommendedName>
        <fullName evidence="2">protein-tyrosine-phosphatase</fullName>
        <ecNumber evidence="2">3.1.3.48</ecNumber>
    </recommendedName>
</protein>
<dbReference type="RefSeq" id="WP_067777306.1">
    <property type="nucleotide sequence ID" value="NZ_LIGX01000035.1"/>
</dbReference>
<sequence length="174" mass="19496">MTTEPAPPATAPYRVLFVCLGNICRSPAAEIVFDSLIRKAGLEHKIQADSAATSDYHIGDKPDRRMLAALQHEGYAWGGHLGRQLTRRDFETFDLIVPMDNANLRDILALAGSGEHHARIMPMCSYLRNHPDREIPDPYYGGPEGFTHVIRLLEDGCNNLLITTKHALENEHRK</sequence>
<evidence type="ECO:0000313" key="7">
    <source>
        <dbReference type="EMBL" id="SEH89902.1"/>
    </source>
</evidence>
<dbReference type="SMART" id="SM00226">
    <property type="entry name" value="LMWPc"/>
    <property type="match status" value="1"/>
</dbReference>
<accession>A0A1C7PAB6</accession>
<dbReference type="CDD" id="cd16343">
    <property type="entry name" value="LMWPTP"/>
    <property type="match status" value="1"/>
</dbReference>
<dbReference type="InterPro" id="IPR017867">
    <property type="entry name" value="Tyr_phospatase_low_mol_wt"/>
</dbReference>
<gene>
    <name evidence="7" type="ORF">PYTT_1546</name>
</gene>
<keyword evidence="8" id="KW-1185">Reference proteome</keyword>
<evidence type="ECO:0000256" key="2">
    <source>
        <dbReference type="ARBA" id="ARBA00013064"/>
    </source>
</evidence>
<evidence type="ECO:0000313" key="8">
    <source>
        <dbReference type="Proteomes" id="UP000176204"/>
    </source>
</evidence>
<dbReference type="InterPro" id="IPR023485">
    <property type="entry name" value="Ptyr_pPase"/>
</dbReference>
<dbReference type="AlphaFoldDB" id="A0A1C7PAB6"/>
<keyword evidence="3" id="KW-0378">Hydrolase</keyword>
<reference evidence="8" key="1">
    <citation type="submission" date="2016-09" db="EMBL/GenBank/DDBJ databases">
        <authorList>
            <person name="Koehorst J."/>
        </authorList>
    </citation>
    <scope>NUCLEOTIDE SEQUENCE [LARGE SCALE GENOMIC DNA]</scope>
</reference>
<proteinExistence type="inferred from homology"/>
<name>A0A1C7PAB6_9BACT</name>
<dbReference type="SUPFAM" id="SSF52788">
    <property type="entry name" value="Phosphotyrosine protein phosphatases I"/>
    <property type="match status" value="1"/>
</dbReference>
<dbReference type="PRINTS" id="PR00719">
    <property type="entry name" value="LMWPTPASE"/>
</dbReference>
<feature type="domain" description="Phosphotyrosine protein phosphatase I" evidence="6">
    <location>
        <begin position="13"/>
        <end position="163"/>
    </location>
</feature>
<dbReference type="InterPro" id="IPR036196">
    <property type="entry name" value="Ptyr_pPase_sf"/>
</dbReference>
<evidence type="ECO:0000256" key="3">
    <source>
        <dbReference type="ARBA" id="ARBA00022801"/>
    </source>
</evidence>
<dbReference type="Gene3D" id="3.40.50.2300">
    <property type="match status" value="1"/>
</dbReference>
<evidence type="ECO:0000256" key="4">
    <source>
        <dbReference type="ARBA" id="ARBA00022912"/>
    </source>
</evidence>
<dbReference type="GO" id="GO:0004725">
    <property type="term" value="F:protein tyrosine phosphatase activity"/>
    <property type="evidence" value="ECO:0007669"/>
    <property type="project" value="UniProtKB-EC"/>
</dbReference>
<evidence type="ECO:0000256" key="1">
    <source>
        <dbReference type="ARBA" id="ARBA00011063"/>
    </source>
</evidence>
<evidence type="ECO:0000259" key="6">
    <source>
        <dbReference type="SMART" id="SM00226"/>
    </source>
</evidence>
<comment type="similarity">
    <text evidence="1">Belongs to the low molecular weight phosphotyrosine protein phosphatase family.</text>
</comment>
<organism evidence="7 8">
    <name type="scientific">Akkermansia glycaniphila</name>
    <dbReference type="NCBI Taxonomy" id="1679444"/>
    <lineage>
        <taxon>Bacteria</taxon>
        <taxon>Pseudomonadati</taxon>
        <taxon>Verrucomicrobiota</taxon>
        <taxon>Verrucomicrobiia</taxon>
        <taxon>Verrucomicrobiales</taxon>
        <taxon>Akkermansiaceae</taxon>
        <taxon>Akkermansia</taxon>
    </lineage>
</organism>
<dbReference type="InterPro" id="IPR050438">
    <property type="entry name" value="LMW_PTPase"/>
</dbReference>
<dbReference type="Proteomes" id="UP000176204">
    <property type="component" value="Chromosome I"/>
</dbReference>
<dbReference type="EMBL" id="LT629973">
    <property type="protein sequence ID" value="SEH89902.1"/>
    <property type="molecule type" value="Genomic_DNA"/>
</dbReference>
<evidence type="ECO:0000256" key="5">
    <source>
        <dbReference type="PIRSR" id="PIRSR617867-1"/>
    </source>
</evidence>
<feature type="active site" evidence="5">
    <location>
        <position position="19"/>
    </location>
</feature>
<dbReference type="KEGG" id="agl:PYTT_1546"/>
<dbReference type="EC" id="3.1.3.48" evidence="2"/>
<dbReference type="STRING" id="1679444.PYTT_1546"/>
<dbReference type="PANTHER" id="PTHR11717">
    <property type="entry name" value="LOW MOLECULAR WEIGHT PROTEIN TYROSINE PHOSPHATASE"/>
    <property type="match status" value="1"/>
</dbReference>
<keyword evidence="4" id="KW-0904">Protein phosphatase</keyword>
<feature type="active site" evidence="5">
    <location>
        <position position="25"/>
    </location>
</feature>
<dbReference type="Pfam" id="PF01451">
    <property type="entry name" value="LMWPc"/>
    <property type="match status" value="1"/>
</dbReference>
<dbReference type="OrthoDB" id="9784339at2"/>
<feature type="active site" description="Proton donor" evidence="5">
    <location>
        <position position="137"/>
    </location>
</feature>
<dbReference type="PATRIC" id="fig|1679444.3.peg.1147"/>
<dbReference type="PANTHER" id="PTHR11717:SF7">
    <property type="entry name" value="LOW MOLECULAR WEIGHT PHOSPHOTYROSINE PROTEIN PHOSPHATASE"/>
    <property type="match status" value="1"/>
</dbReference>